<keyword evidence="3" id="KW-1185">Reference proteome</keyword>
<dbReference type="InterPro" id="IPR018687">
    <property type="entry name" value="DUF2177_membr"/>
</dbReference>
<comment type="caution">
    <text evidence="2">The sequence shown here is derived from an EMBL/GenBank/DDBJ whole genome shotgun (WGS) entry which is preliminary data.</text>
</comment>
<dbReference type="RefSeq" id="WP_212398434.1">
    <property type="nucleotide sequence ID" value="NZ_JAFCJH010000019.1"/>
</dbReference>
<feature type="transmembrane region" description="Helical" evidence="1">
    <location>
        <begin position="110"/>
        <end position="129"/>
    </location>
</feature>
<reference evidence="3" key="1">
    <citation type="journal article" date="2021" name="ISME J.">
        <title>Evolutionary origin and ecological implication of a unique nif island in free-living Bradyrhizobium lineages.</title>
        <authorList>
            <person name="Tao J."/>
        </authorList>
    </citation>
    <scope>NUCLEOTIDE SEQUENCE [LARGE SCALE GENOMIC DNA]</scope>
    <source>
        <strain evidence="3">SZCCT0434</strain>
    </source>
</reference>
<keyword evidence="1" id="KW-1133">Transmembrane helix</keyword>
<keyword evidence="1" id="KW-0472">Membrane</keyword>
<feature type="transmembrane region" description="Helical" evidence="1">
    <location>
        <begin position="5"/>
        <end position="24"/>
    </location>
</feature>
<evidence type="ECO:0000256" key="1">
    <source>
        <dbReference type="SAM" id="Phobius"/>
    </source>
</evidence>
<evidence type="ECO:0000313" key="2">
    <source>
        <dbReference type="EMBL" id="MBR0797546.1"/>
    </source>
</evidence>
<feature type="transmembrane region" description="Helical" evidence="1">
    <location>
        <begin position="71"/>
        <end position="90"/>
    </location>
</feature>
<organism evidence="2 3">
    <name type="scientific">Bradyrhizobium jicamae</name>
    <dbReference type="NCBI Taxonomy" id="280332"/>
    <lineage>
        <taxon>Bacteria</taxon>
        <taxon>Pseudomonadati</taxon>
        <taxon>Pseudomonadota</taxon>
        <taxon>Alphaproteobacteria</taxon>
        <taxon>Hyphomicrobiales</taxon>
        <taxon>Nitrobacteraceae</taxon>
        <taxon>Bradyrhizobium</taxon>
    </lineage>
</organism>
<evidence type="ECO:0000313" key="3">
    <source>
        <dbReference type="Proteomes" id="UP001315278"/>
    </source>
</evidence>
<accession>A0ABS5FLC0</accession>
<dbReference type="Pfam" id="PF09945">
    <property type="entry name" value="DUF2177"/>
    <property type="match status" value="1"/>
</dbReference>
<name>A0ABS5FLC0_9BRAD</name>
<keyword evidence="1" id="KW-0812">Transmembrane</keyword>
<protein>
    <submittedName>
        <fullName evidence="2">DUF2177 family protein</fullName>
    </submittedName>
</protein>
<gene>
    <name evidence="2" type="ORF">JQ615_19340</name>
</gene>
<feature type="transmembrane region" description="Helical" evidence="1">
    <location>
        <begin position="44"/>
        <end position="64"/>
    </location>
</feature>
<dbReference type="EMBL" id="JAFCJH010000019">
    <property type="protein sequence ID" value="MBR0797546.1"/>
    <property type="molecule type" value="Genomic_DNA"/>
</dbReference>
<sequence>MTYLFAYLSTLVIFLICDMAWLGTMASRLYRPTLGDILLTDVNLSPAVAFYLVYPAGLVIFAVLPGLKSESLAQAALSGALFGFFSYLTYDLTNQATLRNWTSQLSLFDVTWGTLLGAISAVAACWVTARLTA</sequence>
<proteinExistence type="predicted"/>
<dbReference type="Proteomes" id="UP001315278">
    <property type="component" value="Unassembled WGS sequence"/>
</dbReference>